<sequence length="193" mass="21225">MLLVRHGQSEWNATGRWQGGADPDLTELGRRQAFHAAARIGTVDVIVASPLIRALETAQIISAQIGIGPVVVESDLAERDAGEWEGLTRAEIEQQWPGYLGHDRWPLGYEGHDELMERIKGALARIEAEYRGAQLLVLTHGGVIGALERDAGLPWERMPNLGARALVHHGNRIEIGERLVLVDDDELTIPSQI</sequence>
<evidence type="ECO:0000256" key="2">
    <source>
        <dbReference type="ARBA" id="ARBA00023235"/>
    </source>
</evidence>
<dbReference type="AlphaFoldDB" id="A0A6J5YKM7"/>
<protein>
    <submittedName>
        <fullName evidence="3">Unannotated protein</fullName>
    </submittedName>
</protein>
<keyword evidence="2" id="KW-0413">Isomerase</keyword>
<name>A0A6J5YKM7_9ZZZZ</name>
<organism evidence="3">
    <name type="scientific">freshwater metagenome</name>
    <dbReference type="NCBI Taxonomy" id="449393"/>
    <lineage>
        <taxon>unclassified sequences</taxon>
        <taxon>metagenomes</taxon>
        <taxon>ecological metagenomes</taxon>
    </lineage>
</organism>
<keyword evidence="1" id="KW-0324">Glycolysis</keyword>
<proteinExistence type="predicted"/>
<dbReference type="GO" id="GO:0005737">
    <property type="term" value="C:cytoplasm"/>
    <property type="evidence" value="ECO:0007669"/>
    <property type="project" value="TreeGrafter"/>
</dbReference>
<dbReference type="SMART" id="SM00855">
    <property type="entry name" value="PGAM"/>
    <property type="match status" value="1"/>
</dbReference>
<dbReference type="Pfam" id="PF00300">
    <property type="entry name" value="His_Phos_1"/>
    <property type="match status" value="1"/>
</dbReference>
<evidence type="ECO:0000313" key="4">
    <source>
        <dbReference type="EMBL" id="CAB4932429.1"/>
    </source>
</evidence>
<dbReference type="EMBL" id="CAFBNC010000027">
    <property type="protein sequence ID" value="CAB4932429.1"/>
    <property type="molecule type" value="Genomic_DNA"/>
</dbReference>
<dbReference type="EMBL" id="CAEMXZ010000105">
    <property type="protein sequence ID" value="CAB4324132.1"/>
    <property type="molecule type" value="Genomic_DNA"/>
</dbReference>
<dbReference type="InterPro" id="IPR029033">
    <property type="entry name" value="His_PPase_superfam"/>
</dbReference>
<reference evidence="3" key="1">
    <citation type="submission" date="2020-05" db="EMBL/GenBank/DDBJ databases">
        <authorList>
            <person name="Chiriac C."/>
            <person name="Salcher M."/>
            <person name="Ghai R."/>
            <person name="Kavagutti S V."/>
        </authorList>
    </citation>
    <scope>NUCLEOTIDE SEQUENCE</scope>
</reference>
<accession>A0A6J5YKM7</accession>
<dbReference type="InterPro" id="IPR001345">
    <property type="entry name" value="PG/BPGM_mutase_AS"/>
</dbReference>
<dbReference type="CDD" id="cd07067">
    <property type="entry name" value="HP_PGM_like"/>
    <property type="match status" value="1"/>
</dbReference>
<dbReference type="PROSITE" id="PS00175">
    <property type="entry name" value="PG_MUTASE"/>
    <property type="match status" value="1"/>
</dbReference>
<dbReference type="GO" id="GO:0016791">
    <property type="term" value="F:phosphatase activity"/>
    <property type="evidence" value="ECO:0007669"/>
    <property type="project" value="TreeGrafter"/>
</dbReference>
<dbReference type="InterPro" id="IPR050275">
    <property type="entry name" value="PGM_Phosphatase"/>
</dbReference>
<dbReference type="PANTHER" id="PTHR48100:SF1">
    <property type="entry name" value="HISTIDINE PHOSPHATASE FAMILY PROTEIN-RELATED"/>
    <property type="match status" value="1"/>
</dbReference>
<evidence type="ECO:0000313" key="3">
    <source>
        <dbReference type="EMBL" id="CAB4324132.1"/>
    </source>
</evidence>
<evidence type="ECO:0000256" key="1">
    <source>
        <dbReference type="ARBA" id="ARBA00023152"/>
    </source>
</evidence>
<dbReference type="InterPro" id="IPR013078">
    <property type="entry name" value="His_Pase_superF_clade-1"/>
</dbReference>
<dbReference type="SUPFAM" id="SSF53254">
    <property type="entry name" value="Phosphoglycerate mutase-like"/>
    <property type="match status" value="1"/>
</dbReference>
<gene>
    <name evidence="3" type="ORF">UFOPK1392_01896</name>
    <name evidence="4" type="ORF">UFOPK3733_00755</name>
</gene>
<dbReference type="PANTHER" id="PTHR48100">
    <property type="entry name" value="BROAD-SPECIFICITY PHOSPHATASE YOR283W-RELATED"/>
    <property type="match status" value="1"/>
</dbReference>
<dbReference type="Gene3D" id="3.40.50.1240">
    <property type="entry name" value="Phosphoglycerate mutase-like"/>
    <property type="match status" value="1"/>
</dbReference>